<reference evidence="1 2" key="1">
    <citation type="submission" date="2023-10" db="EMBL/GenBank/DDBJ databases">
        <title>Eight complete genome sequences of bacteria isolated from laboratory stock of Giant Kelp gametophytes.</title>
        <authorList>
            <person name="Tolentino B."/>
            <person name="Nuzhdin S."/>
        </authorList>
    </citation>
    <scope>NUCLEOTIDE SEQUENCE [LARGE SCALE GENOMIC DNA]</scope>
    <source>
        <strain evidence="1 2">LC.270.F.C4</strain>
    </source>
</reference>
<keyword evidence="2" id="KW-1185">Reference proteome</keyword>
<sequence>MFDMKKVLGLSALILLLPAVAVVKERDDTAEVMGPPSQIVVELL</sequence>
<evidence type="ECO:0000313" key="1">
    <source>
        <dbReference type="EMBL" id="WOI34701.1"/>
    </source>
</evidence>
<evidence type="ECO:0000313" key="2">
    <source>
        <dbReference type="Proteomes" id="UP001302666"/>
    </source>
</evidence>
<accession>A0ABZ0HK90</accession>
<proteinExistence type="predicted"/>
<protein>
    <submittedName>
        <fullName evidence="1">Uncharacterized protein</fullName>
    </submittedName>
</protein>
<organism evidence="1 2">
    <name type="scientific">Tritonibacter scottomollicae</name>
    <name type="common">Epibacterium scottomollicae</name>
    <dbReference type="NCBI Taxonomy" id="483013"/>
    <lineage>
        <taxon>Bacteria</taxon>
        <taxon>Pseudomonadati</taxon>
        <taxon>Pseudomonadota</taxon>
        <taxon>Alphaproteobacteria</taxon>
        <taxon>Rhodobacterales</taxon>
        <taxon>Paracoccaceae</taxon>
        <taxon>Tritonibacter</taxon>
    </lineage>
</organism>
<dbReference type="Proteomes" id="UP001302666">
    <property type="component" value="Chromosome"/>
</dbReference>
<gene>
    <name evidence="1" type="ORF">R1T40_08230</name>
</gene>
<name>A0ABZ0HK90_TRISK</name>
<dbReference type="EMBL" id="CP136704">
    <property type="protein sequence ID" value="WOI34701.1"/>
    <property type="molecule type" value="Genomic_DNA"/>
</dbReference>